<evidence type="ECO:0000256" key="5">
    <source>
        <dbReference type="ARBA" id="ARBA00022553"/>
    </source>
</evidence>
<feature type="signal peptide" evidence="19">
    <location>
        <begin position="1"/>
        <end position="23"/>
    </location>
</feature>
<keyword evidence="11" id="KW-0339">Growth factor</keyword>
<dbReference type="Gene3D" id="3.90.370.10">
    <property type="entry name" value="Tissue inhibitor of metalloproteinase-1. Chain B, domain 1"/>
    <property type="match status" value="1"/>
</dbReference>
<feature type="disulfide bond" evidence="18">
    <location>
        <begin position="168"/>
        <end position="189"/>
    </location>
</feature>
<evidence type="ECO:0000256" key="15">
    <source>
        <dbReference type="ARBA" id="ARBA00025946"/>
    </source>
</evidence>
<evidence type="ECO:0000259" key="20">
    <source>
        <dbReference type="PROSITE" id="PS50189"/>
    </source>
</evidence>
<evidence type="ECO:0000256" key="8">
    <source>
        <dbReference type="ARBA" id="ARBA00022723"/>
    </source>
</evidence>
<evidence type="ECO:0000256" key="17">
    <source>
        <dbReference type="PIRSR" id="PIRSR601820-1"/>
    </source>
</evidence>
<dbReference type="PROSITE" id="PS50189">
    <property type="entry name" value="NTR"/>
    <property type="match status" value="1"/>
</dbReference>
<dbReference type="GO" id="GO:0005604">
    <property type="term" value="C:basement membrane"/>
    <property type="evidence" value="ECO:0007669"/>
    <property type="project" value="Ensembl"/>
</dbReference>
<feature type="binding site" evidence="17">
    <location>
        <position position="24"/>
    </location>
    <ligand>
        <name>Zn(2+)</name>
        <dbReference type="ChEBI" id="CHEBI:29105"/>
        <note>ligand shared with metalloproteinase partner</note>
    </ligand>
</feature>
<dbReference type="FunFam" id="2.40.50.120:FF:000016">
    <property type="entry name" value="Metalloproteinase inhibitor 1"/>
    <property type="match status" value="1"/>
</dbReference>
<dbReference type="AlphaFoldDB" id="A0A8D2CRT2"/>
<dbReference type="PANTHER" id="PTHR11844:SF20">
    <property type="entry name" value="METALLOPROTEINASE INHIBITOR 1"/>
    <property type="match status" value="1"/>
</dbReference>
<dbReference type="GO" id="GO:2001044">
    <property type="term" value="P:regulation of integrin-mediated signaling pathway"/>
    <property type="evidence" value="ECO:0007669"/>
    <property type="project" value="Ensembl"/>
</dbReference>
<evidence type="ECO:0000256" key="7">
    <source>
        <dbReference type="ARBA" id="ARBA00022690"/>
    </source>
</evidence>
<evidence type="ECO:0000256" key="1">
    <source>
        <dbReference type="ARBA" id="ARBA00004613"/>
    </source>
</evidence>
<dbReference type="GO" id="GO:0005125">
    <property type="term" value="F:cytokine activity"/>
    <property type="evidence" value="ECO:0007669"/>
    <property type="project" value="Ensembl"/>
</dbReference>
<dbReference type="GO" id="GO:0071492">
    <property type="term" value="P:cellular response to UV-A"/>
    <property type="evidence" value="ECO:0007669"/>
    <property type="project" value="Ensembl"/>
</dbReference>
<feature type="disulfide bond" evidence="18">
    <location>
        <begin position="36"/>
        <end position="147"/>
    </location>
</feature>
<evidence type="ECO:0000313" key="22">
    <source>
        <dbReference type="Proteomes" id="UP000694564"/>
    </source>
</evidence>
<dbReference type="InterPro" id="IPR001820">
    <property type="entry name" value="TIMP"/>
</dbReference>
<evidence type="ECO:0000256" key="6">
    <source>
        <dbReference type="ARBA" id="ARBA00022608"/>
    </source>
</evidence>
<sequence length="207" mass="22976">MAPFAPLASGILLLLSLIAPSRACTCVPPHPQMAFCNSDLVIRAKFMGEPEVNQTTLYQRYEVKMTKMYKGFNALGPAADIRFVYTPATESVCGYLHRSQNRSEEFLIAGQLRDGLLHITTCSFVVPWNSLSSAQRKGFTKTYTAGCEACTVFPCSSVPCKLQNNTHCLWTDQLHTGSEKGFQSRHLACLPREPGLCTWQSLQSRMS</sequence>
<comment type="subunit">
    <text evidence="15">Interacts with MMP1, MMP3, MMP10 and MMP13, but has only very low affinity for MMP14. Interacts with CD63; identified in a complex with CD63 and ITGB1.</text>
</comment>
<dbReference type="Proteomes" id="UP000694564">
    <property type="component" value="Chromosome X"/>
</dbReference>
<reference evidence="21" key="2">
    <citation type="submission" date="2025-09" db="UniProtKB">
        <authorList>
            <consortium name="Ensembl"/>
        </authorList>
    </citation>
    <scope>IDENTIFICATION</scope>
</reference>
<evidence type="ECO:0000256" key="3">
    <source>
        <dbReference type="ARBA" id="ARBA00013524"/>
    </source>
</evidence>
<dbReference type="PROSITE" id="PS00288">
    <property type="entry name" value="TIMP"/>
    <property type="match status" value="1"/>
</dbReference>
<evidence type="ECO:0000256" key="14">
    <source>
        <dbReference type="ARBA" id="ARBA00023215"/>
    </source>
</evidence>
<evidence type="ECO:0000256" key="9">
    <source>
        <dbReference type="ARBA" id="ARBA00022729"/>
    </source>
</evidence>
<protein>
    <recommendedName>
        <fullName evidence="3">Metalloproteinase inhibitor 1</fullName>
    </recommendedName>
    <alternativeName>
        <fullName evidence="16">Tissue inhibitor of metalloproteinases 1</fullName>
    </alternativeName>
</protein>
<dbReference type="GO" id="GO:0002020">
    <property type="term" value="F:protease binding"/>
    <property type="evidence" value="ECO:0007669"/>
    <property type="project" value="TreeGrafter"/>
</dbReference>
<dbReference type="SMART" id="SM00206">
    <property type="entry name" value="NTR"/>
    <property type="match status" value="1"/>
</dbReference>
<gene>
    <name evidence="21" type="primary">TIMP1</name>
</gene>
<dbReference type="InterPro" id="IPR027465">
    <property type="entry name" value="TIMP_C"/>
</dbReference>
<evidence type="ECO:0000256" key="4">
    <source>
        <dbReference type="ARBA" id="ARBA00022525"/>
    </source>
</evidence>
<dbReference type="InterPro" id="IPR001134">
    <property type="entry name" value="Netrin_domain"/>
</dbReference>
<evidence type="ECO:0000313" key="21">
    <source>
        <dbReference type="Ensembl" id="ENSSVLP00005013941.1"/>
    </source>
</evidence>
<keyword evidence="14" id="KW-0481">Metalloenzyme inhibitor</keyword>
<organism evidence="21 22">
    <name type="scientific">Sciurus vulgaris</name>
    <name type="common">Eurasian red squirrel</name>
    <dbReference type="NCBI Taxonomy" id="55149"/>
    <lineage>
        <taxon>Eukaryota</taxon>
        <taxon>Metazoa</taxon>
        <taxon>Chordata</taxon>
        <taxon>Craniata</taxon>
        <taxon>Vertebrata</taxon>
        <taxon>Euteleostomi</taxon>
        <taxon>Mammalia</taxon>
        <taxon>Eutheria</taxon>
        <taxon>Euarchontoglires</taxon>
        <taxon>Glires</taxon>
        <taxon>Rodentia</taxon>
        <taxon>Sciuromorpha</taxon>
        <taxon>Sciuridae</taxon>
        <taxon>Sciurinae</taxon>
        <taxon>Sciurini</taxon>
        <taxon>Sciurus</taxon>
    </lineage>
</organism>
<dbReference type="OrthoDB" id="6041373at2759"/>
<dbReference type="GO" id="GO:0008270">
    <property type="term" value="F:zinc ion binding"/>
    <property type="evidence" value="ECO:0007669"/>
    <property type="project" value="Ensembl"/>
</dbReference>
<dbReference type="FunFam" id="3.90.370.10:FF:000001">
    <property type="entry name" value="Metalloproteinase inhibitor 3"/>
    <property type="match status" value="1"/>
</dbReference>
<feature type="disulfide bond" evidence="18">
    <location>
        <begin position="150"/>
        <end position="197"/>
    </location>
</feature>
<feature type="domain" description="NTR" evidence="20">
    <location>
        <begin position="24"/>
        <end position="147"/>
    </location>
</feature>
<evidence type="ECO:0000256" key="2">
    <source>
        <dbReference type="ARBA" id="ARBA00011027"/>
    </source>
</evidence>
<comment type="similarity">
    <text evidence="2">Belongs to the protease inhibitor I35 (TIMP) family.</text>
</comment>
<evidence type="ECO:0000256" key="12">
    <source>
        <dbReference type="ARBA" id="ARBA00023157"/>
    </source>
</evidence>
<dbReference type="Ensembl" id="ENSSVLT00005015426.1">
    <property type="protein sequence ID" value="ENSSVLP00005013941.1"/>
    <property type="gene ID" value="ENSSVLG00005011072.1"/>
</dbReference>
<name>A0A8D2CRT2_SCIVU</name>
<evidence type="ECO:0000256" key="13">
    <source>
        <dbReference type="ARBA" id="ARBA00023180"/>
    </source>
</evidence>
<dbReference type="Gene3D" id="2.40.50.120">
    <property type="match status" value="1"/>
</dbReference>
<evidence type="ECO:0000256" key="19">
    <source>
        <dbReference type="SAM" id="SignalP"/>
    </source>
</evidence>
<feature type="disulfide bond" evidence="18">
    <location>
        <begin position="24"/>
        <end position="93"/>
    </location>
</feature>
<keyword evidence="12 18" id="KW-1015">Disulfide bond</keyword>
<feature type="disulfide bond" evidence="18">
    <location>
        <begin position="155"/>
        <end position="160"/>
    </location>
</feature>
<keyword evidence="4" id="KW-0964">Secreted</keyword>
<keyword evidence="9 19" id="KW-0732">Signal</keyword>
<dbReference type="GO" id="GO:0051045">
    <property type="term" value="P:negative regulation of membrane protein ectodomain proteolysis"/>
    <property type="evidence" value="ECO:0007669"/>
    <property type="project" value="Ensembl"/>
</dbReference>
<comment type="subcellular location">
    <subcellularLocation>
        <location evidence="1">Secreted</location>
    </subcellularLocation>
</comment>
<keyword evidence="22" id="KW-1185">Reference proteome</keyword>
<keyword evidence="8 17" id="KW-0479">Metal-binding</keyword>
<dbReference type="GO" id="GO:0002248">
    <property type="term" value="P:connective tissue replacement involved in inflammatory response wound healing"/>
    <property type="evidence" value="ECO:0007669"/>
    <property type="project" value="Ensembl"/>
</dbReference>
<feature type="disulfide bond" evidence="18">
    <location>
        <begin position="26"/>
        <end position="122"/>
    </location>
</feature>
<keyword evidence="7" id="KW-0646">Protease inhibitor</keyword>
<accession>A0A8D2CRT2</accession>
<evidence type="ECO:0000256" key="18">
    <source>
        <dbReference type="PIRSR" id="PIRSR601820-3"/>
    </source>
</evidence>
<evidence type="ECO:0000256" key="11">
    <source>
        <dbReference type="ARBA" id="ARBA00023030"/>
    </source>
</evidence>
<dbReference type="GO" id="GO:0005615">
    <property type="term" value="C:extracellular space"/>
    <property type="evidence" value="ECO:0007669"/>
    <property type="project" value="Ensembl"/>
</dbReference>
<evidence type="ECO:0000256" key="10">
    <source>
        <dbReference type="ARBA" id="ARBA00022833"/>
    </source>
</evidence>
<dbReference type="Pfam" id="PF00965">
    <property type="entry name" value="TIMP"/>
    <property type="match status" value="1"/>
</dbReference>
<dbReference type="InterPro" id="IPR030490">
    <property type="entry name" value="TIMP_CS"/>
</dbReference>
<dbReference type="GO" id="GO:0009725">
    <property type="term" value="P:response to hormone"/>
    <property type="evidence" value="ECO:0007669"/>
    <property type="project" value="TreeGrafter"/>
</dbReference>
<keyword evidence="5" id="KW-0597">Phosphoprotein</keyword>
<keyword evidence="13" id="KW-0325">Glycoprotein</keyword>
<keyword evidence="10 17" id="KW-0862">Zinc</keyword>
<feature type="chain" id="PRO_5034958932" description="Metalloproteinase inhibitor 1" evidence="19">
    <location>
        <begin position="24"/>
        <end position="207"/>
    </location>
</feature>
<dbReference type="GO" id="GO:0008083">
    <property type="term" value="F:growth factor activity"/>
    <property type="evidence" value="ECO:0007669"/>
    <property type="project" value="UniProtKB-KW"/>
</dbReference>
<dbReference type="SUPFAM" id="SSF50242">
    <property type="entry name" value="TIMP-like"/>
    <property type="match status" value="1"/>
</dbReference>
<reference evidence="21" key="1">
    <citation type="submission" date="2025-08" db="UniProtKB">
        <authorList>
            <consortium name="Ensembl"/>
        </authorList>
    </citation>
    <scope>IDENTIFICATION</scope>
</reference>
<proteinExistence type="inferred from homology"/>
<evidence type="ECO:0000256" key="16">
    <source>
        <dbReference type="ARBA" id="ARBA00030100"/>
    </source>
</evidence>
<dbReference type="GO" id="GO:0008191">
    <property type="term" value="F:metalloendopeptidase inhibitor activity"/>
    <property type="evidence" value="ECO:0007669"/>
    <property type="project" value="Ensembl"/>
</dbReference>
<dbReference type="GeneTree" id="ENSGT00940000161081"/>
<dbReference type="PANTHER" id="PTHR11844">
    <property type="entry name" value="METALLOPROTEASE INHIBITOR"/>
    <property type="match status" value="1"/>
</dbReference>
<keyword evidence="6" id="KW-0483">Metalloprotease inhibitor</keyword>
<dbReference type="GO" id="GO:0008284">
    <property type="term" value="P:positive regulation of cell population proliferation"/>
    <property type="evidence" value="ECO:0007669"/>
    <property type="project" value="Ensembl"/>
</dbReference>
<dbReference type="InterPro" id="IPR008993">
    <property type="entry name" value="TIMP-like_OB-fold"/>
</dbReference>
<dbReference type="GO" id="GO:0034097">
    <property type="term" value="P:response to cytokine"/>
    <property type="evidence" value="ECO:0007669"/>
    <property type="project" value="TreeGrafter"/>
</dbReference>
<dbReference type="GO" id="GO:1901164">
    <property type="term" value="P:negative regulation of trophoblast cell migration"/>
    <property type="evidence" value="ECO:0007669"/>
    <property type="project" value="Ensembl"/>
</dbReference>